<dbReference type="OrthoDB" id="287593at2759"/>
<evidence type="ECO:0000313" key="3">
    <source>
        <dbReference type="Proteomes" id="UP000692954"/>
    </source>
</evidence>
<organism evidence="2 3">
    <name type="scientific">Paramecium sonneborni</name>
    <dbReference type="NCBI Taxonomy" id="65129"/>
    <lineage>
        <taxon>Eukaryota</taxon>
        <taxon>Sar</taxon>
        <taxon>Alveolata</taxon>
        <taxon>Ciliophora</taxon>
        <taxon>Intramacronucleata</taxon>
        <taxon>Oligohymenophorea</taxon>
        <taxon>Peniculida</taxon>
        <taxon>Parameciidae</taxon>
        <taxon>Paramecium</taxon>
    </lineage>
</organism>
<evidence type="ECO:0000313" key="2">
    <source>
        <dbReference type="EMBL" id="CAD8102624.1"/>
    </source>
</evidence>
<keyword evidence="3" id="KW-1185">Reference proteome</keyword>
<proteinExistence type="predicted"/>
<dbReference type="EMBL" id="CAJJDN010000078">
    <property type="protein sequence ID" value="CAD8102624.1"/>
    <property type="molecule type" value="Genomic_DNA"/>
</dbReference>
<sequence length="204" mass="23568">MDSNPTNLRHQKKHITLILQESQNLLELSQKLVCSSQSEINSQPGPRLNPNQIESKSGDSGDLFESGNLLQSNQNIGQSSYLQKFTQSGSLLNQYCPHKSLTQEIENLLFQQIKSTSTCRFKDICEEQCQMKFNPAYSNVQKILLYQLHENQIAELKNKLINGKKKKIKICDGQGCEFYFIFNEKLKQNNYYCPLCLEYFELKL</sequence>
<reference evidence="2" key="1">
    <citation type="submission" date="2021-01" db="EMBL/GenBank/DDBJ databases">
        <authorList>
            <consortium name="Genoscope - CEA"/>
            <person name="William W."/>
        </authorList>
    </citation>
    <scope>NUCLEOTIDE SEQUENCE</scope>
</reference>
<feature type="compositionally biased region" description="Polar residues" evidence="1">
    <location>
        <begin position="38"/>
        <end position="55"/>
    </location>
</feature>
<comment type="caution">
    <text evidence="2">The sequence shown here is derived from an EMBL/GenBank/DDBJ whole genome shotgun (WGS) entry which is preliminary data.</text>
</comment>
<name>A0A8S1PHT1_9CILI</name>
<dbReference type="AlphaFoldDB" id="A0A8S1PHT1"/>
<accession>A0A8S1PHT1</accession>
<dbReference type="Proteomes" id="UP000692954">
    <property type="component" value="Unassembled WGS sequence"/>
</dbReference>
<evidence type="ECO:0000256" key="1">
    <source>
        <dbReference type="SAM" id="MobiDB-lite"/>
    </source>
</evidence>
<protein>
    <submittedName>
        <fullName evidence="2">Uncharacterized protein</fullName>
    </submittedName>
</protein>
<feature type="region of interest" description="Disordered" evidence="1">
    <location>
        <begin position="38"/>
        <end position="60"/>
    </location>
</feature>
<gene>
    <name evidence="2" type="ORF">PSON_ATCC_30995.1.T0780115</name>
</gene>